<proteinExistence type="predicted"/>
<dbReference type="InterPro" id="IPR002178">
    <property type="entry name" value="PTS_EIIA_type-2_dom"/>
</dbReference>
<feature type="domain" description="PTS EIIA type-2" evidence="6">
    <location>
        <begin position="459"/>
        <end position="601"/>
    </location>
</feature>
<dbReference type="CDD" id="cd05568">
    <property type="entry name" value="PTS_IIB_bgl_like"/>
    <property type="match status" value="1"/>
</dbReference>
<dbReference type="InterPro" id="IPR036634">
    <property type="entry name" value="PRD_sf"/>
</dbReference>
<dbReference type="PROSITE" id="PS51099">
    <property type="entry name" value="PTS_EIIB_TYPE_2"/>
    <property type="match status" value="1"/>
</dbReference>
<dbReference type="InterPro" id="IPR013011">
    <property type="entry name" value="PTS_EIIB_2"/>
</dbReference>
<dbReference type="InterPro" id="IPR036388">
    <property type="entry name" value="WH-like_DNA-bd_sf"/>
</dbReference>
<dbReference type="SUPFAM" id="SSF52794">
    <property type="entry name" value="PTS system IIB component-like"/>
    <property type="match status" value="1"/>
</dbReference>
<evidence type="ECO:0000256" key="2">
    <source>
        <dbReference type="ARBA" id="ARBA00022737"/>
    </source>
</evidence>
<dbReference type="PROSITE" id="PS51372">
    <property type="entry name" value="PRD_2"/>
    <property type="match status" value="2"/>
</dbReference>
<dbReference type="Pfam" id="PF08279">
    <property type="entry name" value="HTH_11"/>
    <property type="match status" value="1"/>
</dbReference>
<name>A0ABD6YXJ6_ENTCA</name>
<evidence type="ECO:0000259" key="8">
    <source>
        <dbReference type="PROSITE" id="PS51372"/>
    </source>
</evidence>
<organism evidence="9 10">
    <name type="scientific">Enterococcus casseliflavus</name>
    <name type="common">Enterococcus flavescens</name>
    <dbReference type="NCBI Taxonomy" id="37734"/>
    <lineage>
        <taxon>Bacteria</taxon>
        <taxon>Bacillati</taxon>
        <taxon>Bacillota</taxon>
        <taxon>Bacilli</taxon>
        <taxon>Lactobacillales</taxon>
        <taxon>Enterococcaceae</taxon>
        <taxon>Enterococcus</taxon>
    </lineage>
</organism>
<sequence length="603" mass="69389">MTVMEQRKRKIIHILSNTREFVTADELSAALRLSTKSIYRIVKAINEDATIDYVILSEKGKGYRLSFHHQEKPQSQKAEMPNALTTVERRNKVMEELLLISPKRKNIFSLYQPFYVSETVINSDEKLISEALQRFELTVSRKNKMIGVNGAEKNIRRALQEYIQQTRNIRLDDLHMTNEAFNRYDAEFVLRQLNLIENHLGLVIPHPYNINLFSHLYILLRRFRKVGNSFNEDILDEKEKQQMQENPELATIAKEIIGNSEQYLHTKLPENESYYMYQYLVSSRMQKATDELEDLSEQVKLISNAFIEKMSTQLQRSFEDEELFGKLARHIKPMINRLRHGIEVKNNLLEQIKLEYTDLFFATEETAREICQVYDLPALTEDEIGFVTLYFAQAIEEHPQQLKVMIVCTTGIGTSELLKVKVHKKFRELAITAVLPSRDVEAALKQHPDTEMIISTVQLTIDSPIPVVIVSAMLTTKVDVLRKIAAVSQTIGLTESKTLLFEALQAREASGNTMIAEDFALPHIESAVVKKSGIVLVRGEKVLWQGTLQAKTIFAILMKTDETTAVKQAVIRLMKCFAYEENLQFIAEKSKEEIEAFLLNQRG</sequence>
<keyword evidence="3" id="KW-0805">Transcription regulation</keyword>
<dbReference type="Gene3D" id="1.10.1790.10">
    <property type="entry name" value="PRD domain"/>
    <property type="match status" value="2"/>
</dbReference>
<evidence type="ECO:0000313" key="10">
    <source>
        <dbReference type="Proteomes" id="UP000422837"/>
    </source>
</evidence>
<dbReference type="InterPro" id="IPR007737">
    <property type="entry name" value="Mga_HTH"/>
</dbReference>
<protein>
    <submittedName>
        <fullName evidence="9">PRD domain-containing protein</fullName>
    </submittedName>
</protein>
<dbReference type="RefSeq" id="WP_154694216.1">
    <property type="nucleotide sequence ID" value="NZ_CP046123.1"/>
</dbReference>
<evidence type="ECO:0000259" key="6">
    <source>
        <dbReference type="PROSITE" id="PS51094"/>
    </source>
</evidence>
<dbReference type="InterPro" id="IPR036095">
    <property type="entry name" value="PTS_EIIB-like_sf"/>
</dbReference>
<dbReference type="PROSITE" id="PS51094">
    <property type="entry name" value="PTS_EIIA_TYPE_2"/>
    <property type="match status" value="1"/>
</dbReference>
<dbReference type="SUPFAM" id="SSF55804">
    <property type="entry name" value="Phoshotransferase/anion transport protein"/>
    <property type="match status" value="1"/>
</dbReference>
<dbReference type="Gene3D" id="3.40.930.10">
    <property type="entry name" value="Mannitol-specific EII, Chain A"/>
    <property type="match status" value="1"/>
</dbReference>
<dbReference type="SUPFAM" id="SSF63520">
    <property type="entry name" value="PTS-regulatory domain, PRD"/>
    <property type="match status" value="2"/>
</dbReference>
<dbReference type="Gene3D" id="1.10.10.10">
    <property type="entry name" value="Winged helix-like DNA-binding domain superfamily/Winged helix DNA-binding domain"/>
    <property type="match status" value="1"/>
</dbReference>
<dbReference type="SUPFAM" id="SSF46785">
    <property type="entry name" value="Winged helix' DNA-binding domain"/>
    <property type="match status" value="1"/>
</dbReference>
<dbReference type="Proteomes" id="UP000422837">
    <property type="component" value="Chromosome"/>
</dbReference>
<keyword evidence="2" id="KW-0677">Repeat</keyword>
<dbReference type="AlphaFoldDB" id="A0ABD6YXJ6"/>
<gene>
    <name evidence="9" type="ORF">GFU50_03875</name>
</gene>
<dbReference type="PANTHER" id="PTHR30185">
    <property type="entry name" value="CRYPTIC BETA-GLUCOSIDE BGL OPERON ANTITERMINATOR"/>
    <property type="match status" value="1"/>
</dbReference>
<dbReference type="InterPro" id="IPR016152">
    <property type="entry name" value="PTrfase/Anion_transptr"/>
</dbReference>
<evidence type="ECO:0000256" key="5">
    <source>
        <dbReference type="ARBA" id="ARBA00023163"/>
    </source>
</evidence>
<evidence type="ECO:0000256" key="1">
    <source>
        <dbReference type="ARBA" id="ARBA00022679"/>
    </source>
</evidence>
<reference evidence="9 10" key="1">
    <citation type="submission" date="2019-11" db="EMBL/GenBank/DDBJ databases">
        <title>Detection and genome characteristic of a blood enterococcus casselifavus isolate from Zhengzhou,china.</title>
        <authorList>
            <person name="Wen P."/>
        </authorList>
    </citation>
    <scope>NUCLEOTIDE SEQUENCE [LARGE SCALE GENOMIC DNA]</scope>
    <source>
        <strain evidence="9 10">EC291</strain>
    </source>
</reference>
<evidence type="ECO:0000313" key="9">
    <source>
        <dbReference type="EMBL" id="QGN28691.1"/>
    </source>
</evidence>
<evidence type="ECO:0000259" key="7">
    <source>
        <dbReference type="PROSITE" id="PS51099"/>
    </source>
</evidence>
<dbReference type="Pfam" id="PF00874">
    <property type="entry name" value="PRD"/>
    <property type="match status" value="2"/>
</dbReference>
<dbReference type="Pfam" id="PF05043">
    <property type="entry name" value="Mga"/>
    <property type="match status" value="1"/>
</dbReference>
<dbReference type="GO" id="GO:0016740">
    <property type="term" value="F:transferase activity"/>
    <property type="evidence" value="ECO:0007669"/>
    <property type="project" value="UniProtKB-KW"/>
</dbReference>
<dbReference type="InterPro" id="IPR036390">
    <property type="entry name" value="WH_DNA-bd_sf"/>
</dbReference>
<keyword evidence="4" id="KW-0010">Activator</keyword>
<evidence type="ECO:0000256" key="4">
    <source>
        <dbReference type="ARBA" id="ARBA00023159"/>
    </source>
</evidence>
<evidence type="ECO:0000256" key="3">
    <source>
        <dbReference type="ARBA" id="ARBA00023015"/>
    </source>
</evidence>
<feature type="domain" description="PTS EIIB type-2" evidence="7">
    <location>
        <begin position="402"/>
        <end position="494"/>
    </location>
</feature>
<dbReference type="InterPro" id="IPR011608">
    <property type="entry name" value="PRD"/>
</dbReference>
<feature type="domain" description="PRD" evidence="8">
    <location>
        <begin position="294"/>
        <end position="401"/>
    </location>
</feature>
<dbReference type="InterPro" id="IPR050661">
    <property type="entry name" value="BglG_antiterminators"/>
</dbReference>
<feature type="domain" description="PRD" evidence="8">
    <location>
        <begin position="180"/>
        <end position="290"/>
    </location>
</feature>
<dbReference type="Pfam" id="PF00359">
    <property type="entry name" value="PTS_EIIA_2"/>
    <property type="match status" value="1"/>
</dbReference>
<keyword evidence="1" id="KW-0808">Transferase</keyword>
<keyword evidence="5" id="KW-0804">Transcription</keyword>
<accession>A0ABD6YXJ6</accession>
<dbReference type="PANTHER" id="PTHR30185:SF18">
    <property type="entry name" value="TRANSCRIPTIONAL REGULATOR MTLR"/>
    <property type="match status" value="1"/>
</dbReference>
<dbReference type="EMBL" id="CP046123">
    <property type="protein sequence ID" value="QGN28691.1"/>
    <property type="molecule type" value="Genomic_DNA"/>
</dbReference>
<dbReference type="InterPro" id="IPR013196">
    <property type="entry name" value="HTH_11"/>
</dbReference>